<reference evidence="1 3" key="1">
    <citation type="submission" date="2015-11" db="EMBL/GenBank/DDBJ databases">
        <title>Genomic analysis of 38 Legionella species identifies large and diverse effector repertoires.</title>
        <authorList>
            <person name="Burstein D."/>
            <person name="Amaro F."/>
            <person name="Zusman T."/>
            <person name="Lifshitz Z."/>
            <person name="Cohen O."/>
            <person name="Gilbert J.A."/>
            <person name="Pupko T."/>
            <person name="Shuman H.A."/>
            <person name="Segal G."/>
        </authorList>
    </citation>
    <scope>NUCLEOTIDE SEQUENCE [LARGE SCALE GENOMIC DNA]</scope>
    <source>
        <strain evidence="1 3">Lyon 8420412</strain>
    </source>
</reference>
<gene>
    <name evidence="1" type="ORF">Lgra_2185</name>
    <name evidence="2" type="ORF">NCTC12388_02582</name>
</gene>
<sequence>MRTYSMKLPINLILLFGLIFCYRSVSATMPLQCPKVIKTTESLQQKITDWDTFFDDWNMEHRFTRVTFYEGHPKEHASLAPDNENTKSQKLTWTFNNQEIWIACGYTNTTLELIQKLPDRTKKCTIMYNTDFSQVIAIDCESN</sequence>
<dbReference type="STRING" id="45066.Lgra_2185"/>
<dbReference type="RefSeq" id="WP_238584426.1">
    <property type="nucleotide sequence ID" value="NZ_LNYE01000023.1"/>
</dbReference>
<accession>A0A378JFT7</accession>
<dbReference type="InterPro" id="IPR049973">
    <property type="entry name" value="STY0301-like"/>
</dbReference>
<name>A0A378JFT7_9GAMM</name>
<dbReference type="EMBL" id="LNYE01000023">
    <property type="protein sequence ID" value="KTD08950.1"/>
    <property type="molecule type" value="Genomic_DNA"/>
</dbReference>
<dbReference type="Proteomes" id="UP000054691">
    <property type="component" value="Unassembled WGS sequence"/>
</dbReference>
<protein>
    <submittedName>
        <fullName evidence="2">Uncharacterized protein</fullName>
    </submittedName>
</protein>
<evidence type="ECO:0000313" key="4">
    <source>
        <dbReference type="Proteomes" id="UP000254476"/>
    </source>
</evidence>
<dbReference type="Proteomes" id="UP000254476">
    <property type="component" value="Unassembled WGS sequence"/>
</dbReference>
<dbReference type="AlphaFoldDB" id="A0A378JFT7"/>
<organism evidence="2 4">
    <name type="scientific">Legionella gratiana</name>
    <dbReference type="NCBI Taxonomy" id="45066"/>
    <lineage>
        <taxon>Bacteria</taxon>
        <taxon>Pseudomonadati</taxon>
        <taxon>Pseudomonadota</taxon>
        <taxon>Gammaproteobacteria</taxon>
        <taxon>Legionellales</taxon>
        <taxon>Legionellaceae</taxon>
        <taxon>Legionella</taxon>
    </lineage>
</organism>
<reference evidence="2 4" key="2">
    <citation type="submission" date="2018-06" db="EMBL/GenBank/DDBJ databases">
        <authorList>
            <consortium name="Pathogen Informatics"/>
            <person name="Doyle S."/>
        </authorList>
    </citation>
    <scope>NUCLEOTIDE SEQUENCE [LARGE SCALE GENOMIC DNA]</scope>
    <source>
        <strain evidence="2 4">NCTC12388</strain>
    </source>
</reference>
<dbReference type="EMBL" id="UGOB01000001">
    <property type="protein sequence ID" value="STX45838.1"/>
    <property type="molecule type" value="Genomic_DNA"/>
</dbReference>
<evidence type="ECO:0000313" key="3">
    <source>
        <dbReference type="Proteomes" id="UP000054691"/>
    </source>
</evidence>
<keyword evidence="3" id="KW-1185">Reference proteome</keyword>
<proteinExistence type="predicted"/>
<evidence type="ECO:0000313" key="1">
    <source>
        <dbReference type="EMBL" id="KTD08950.1"/>
    </source>
</evidence>
<dbReference type="NCBIfam" id="NF042415">
    <property type="entry name" value="STY0301_fam"/>
    <property type="match status" value="1"/>
</dbReference>
<evidence type="ECO:0000313" key="2">
    <source>
        <dbReference type="EMBL" id="STX45838.1"/>
    </source>
</evidence>